<evidence type="ECO:0000256" key="3">
    <source>
        <dbReference type="ARBA" id="ARBA00023015"/>
    </source>
</evidence>
<dbReference type="Pfam" id="PF00486">
    <property type="entry name" value="Trans_reg_C"/>
    <property type="match status" value="1"/>
</dbReference>
<dbReference type="KEGG" id="coh:EAV92_07595"/>
<dbReference type="SMART" id="SM00448">
    <property type="entry name" value="REC"/>
    <property type="match status" value="1"/>
</dbReference>
<evidence type="ECO:0000259" key="9">
    <source>
        <dbReference type="PROSITE" id="PS51755"/>
    </source>
</evidence>
<dbReference type="InterPro" id="IPR001867">
    <property type="entry name" value="OmpR/PhoB-type_DNA-bd"/>
</dbReference>
<dbReference type="RefSeq" id="WP_123040503.1">
    <property type="nucleotide sequence ID" value="NZ_CP033433.1"/>
</dbReference>
<gene>
    <name evidence="10" type="ORF">EAV92_07595</name>
</gene>
<dbReference type="GO" id="GO:0006355">
    <property type="term" value="P:regulation of DNA-templated transcription"/>
    <property type="evidence" value="ECO:0007669"/>
    <property type="project" value="InterPro"/>
</dbReference>
<dbReference type="GO" id="GO:0032993">
    <property type="term" value="C:protein-DNA complex"/>
    <property type="evidence" value="ECO:0007669"/>
    <property type="project" value="TreeGrafter"/>
</dbReference>
<evidence type="ECO:0000256" key="5">
    <source>
        <dbReference type="ARBA" id="ARBA00023163"/>
    </source>
</evidence>
<dbReference type="FunFam" id="1.10.10.10:FF:000005">
    <property type="entry name" value="Two-component system response regulator"/>
    <property type="match status" value="1"/>
</dbReference>
<proteinExistence type="predicted"/>
<keyword evidence="5" id="KW-0804">Transcription</keyword>
<feature type="modified residue" description="4-aspartylphosphate" evidence="6">
    <location>
        <position position="52"/>
    </location>
</feature>
<dbReference type="Pfam" id="PF00072">
    <property type="entry name" value="Response_reg"/>
    <property type="match status" value="1"/>
</dbReference>
<keyword evidence="11" id="KW-1185">Reference proteome</keyword>
<keyword evidence="3" id="KW-0805">Transcription regulation</keyword>
<dbReference type="SUPFAM" id="SSF52172">
    <property type="entry name" value="CheY-like"/>
    <property type="match status" value="1"/>
</dbReference>
<dbReference type="InterPro" id="IPR036388">
    <property type="entry name" value="WH-like_DNA-bd_sf"/>
</dbReference>
<keyword evidence="4 7" id="KW-0238">DNA-binding</keyword>
<dbReference type="PROSITE" id="PS51755">
    <property type="entry name" value="OMPR_PHOB"/>
    <property type="match status" value="1"/>
</dbReference>
<dbReference type="EMBL" id="CP033433">
    <property type="protein sequence ID" value="AYQ72443.1"/>
    <property type="molecule type" value="Genomic_DNA"/>
</dbReference>
<dbReference type="PANTHER" id="PTHR48111:SF22">
    <property type="entry name" value="REGULATOR OF RPOS"/>
    <property type="match status" value="1"/>
</dbReference>
<dbReference type="FunFam" id="3.40.50.2300:FF:000001">
    <property type="entry name" value="DNA-binding response regulator PhoB"/>
    <property type="match status" value="1"/>
</dbReference>
<keyword evidence="2" id="KW-0902">Two-component regulatory system</keyword>
<dbReference type="GO" id="GO:0000156">
    <property type="term" value="F:phosphorelay response regulator activity"/>
    <property type="evidence" value="ECO:0007669"/>
    <property type="project" value="TreeGrafter"/>
</dbReference>
<dbReference type="CDD" id="cd00383">
    <property type="entry name" value="trans_reg_C"/>
    <property type="match status" value="1"/>
</dbReference>
<dbReference type="InterPro" id="IPR011006">
    <property type="entry name" value="CheY-like_superfamily"/>
</dbReference>
<dbReference type="Proteomes" id="UP000269097">
    <property type="component" value="Chromosome"/>
</dbReference>
<dbReference type="Gene3D" id="1.10.10.10">
    <property type="entry name" value="Winged helix-like DNA-binding domain superfamily/Winged helix DNA-binding domain"/>
    <property type="match status" value="1"/>
</dbReference>
<dbReference type="PANTHER" id="PTHR48111">
    <property type="entry name" value="REGULATOR OF RPOS"/>
    <property type="match status" value="1"/>
</dbReference>
<evidence type="ECO:0000256" key="4">
    <source>
        <dbReference type="ARBA" id="ARBA00023125"/>
    </source>
</evidence>
<sequence length="228" mass="26440">MKKLLLVEDEPNFARFVQLELEYEGFHITVCSDGREGYKQASEHKWDMIFLDIMLPGISGIEICRRLRSQHNKTPIIMLTARDSVLDRVAGLDSGADDYIAKPFAIEELLARMRAIFRRVEVDEAKGESHDDGITAIHDITVNILSRTVKKKGKRIELTKREFDLLITLLQHRNEVMNRDRLLNEVWGYDAEIETNVVDVYIRYLRQKLDPGQYFIQTIRGVGYMLKG</sequence>
<dbReference type="InterPro" id="IPR039420">
    <property type="entry name" value="WalR-like"/>
</dbReference>
<evidence type="ECO:0000313" key="11">
    <source>
        <dbReference type="Proteomes" id="UP000269097"/>
    </source>
</evidence>
<reference evidence="10 11" key="1">
    <citation type="submission" date="2018-10" db="EMBL/GenBank/DDBJ databases">
        <title>Genome Sequence of Cohnella sp.</title>
        <authorList>
            <person name="Srinivasan S."/>
            <person name="Kim M.K."/>
        </authorList>
    </citation>
    <scope>NUCLEOTIDE SEQUENCE [LARGE SCALE GENOMIC DNA]</scope>
    <source>
        <strain evidence="10 11">18JY8-7</strain>
    </source>
</reference>
<organism evidence="10 11">
    <name type="scientific">Cohnella candidum</name>
    <dbReference type="NCBI Taxonomy" id="2674991"/>
    <lineage>
        <taxon>Bacteria</taxon>
        <taxon>Bacillati</taxon>
        <taxon>Bacillota</taxon>
        <taxon>Bacilli</taxon>
        <taxon>Bacillales</taxon>
        <taxon>Paenibacillaceae</taxon>
        <taxon>Cohnella</taxon>
    </lineage>
</organism>
<feature type="domain" description="OmpR/PhoB-type" evidence="9">
    <location>
        <begin position="132"/>
        <end position="228"/>
    </location>
</feature>
<dbReference type="SUPFAM" id="SSF46894">
    <property type="entry name" value="C-terminal effector domain of the bipartite response regulators"/>
    <property type="match status" value="1"/>
</dbReference>
<evidence type="ECO:0000256" key="6">
    <source>
        <dbReference type="PROSITE-ProRule" id="PRU00169"/>
    </source>
</evidence>
<dbReference type="Gene3D" id="3.40.50.2300">
    <property type="match status" value="1"/>
</dbReference>
<dbReference type="PROSITE" id="PS50110">
    <property type="entry name" value="RESPONSE_REGULATORY"/>
    <property type="match status" value="1"/>
</dbReference>
<dbReference type="Gene3D" id="6.10.250.690">
    <property type="match status" value="1"/>
</dbReference>
<evidence type="ECO:0000259" key="8">
    <source>
        <dbReference type="PROSITE" id="PS50110"/>
    </source>
</evidence>
<feature type="domain" description="Response regulatory" evidence="8">
    <location>
        <begin position="3"/>
        <end position="117"/>
    </location>
</feature>
<dbReference type="CDD" id="cd17574">
    <property type="entry name" value="REC_OmpR"/>
    <property type="match status" value="1"/>
</dbReference>
<feature type="DNA-binding region" description="OmpR/PhoB-type" evidence="7">
    <location>
        <begin position="132"/>
        <end position="228"/>
    </location>
</feature>
<dbReference type="GO" id="GO:0005829">
    <property type="term" value="C:cytosol"/>
    <property type="evidence" value="ECO:0007669"/>
    <property type="project" value="TreeGrafter"/>
</dbReference>
<keyword evidence="1 6" id="KW-0597">Phosphoprotein</keyword>
<evidence type="ECO:0000256" key="2">
    <source>
        <dbReference type="ARBA" id="ARBA00023012"/>
    </source>
</evidence>
<dbReference type="GO" id="GO:0000976">
    <property type="term" value="F:transcription cis-regulatory region binding"/>
    <property type="evidence" value="ECO:0007669"/>
    <property type="project" value="TreeGrafter"/>
</dbReference>
<accession>A0A3G3JW16</accession>
<evidence type="ECO:0000256" key="1">
    <source>
        <dbReference type="ARBA" id="ARBA00022553"/>
    </source>
</evidence>
<dbReference type="InterPro" id="IPR001789">
    <property type="entry name" value="Sig_transdc_resp-reg_receiver"/>
</dbReference>
<evidence type="ECO:0000313" key="10">
    <source>
        <dbReference type="EMBL" id="AYQ72443.1"/>
    </source>
</evidence>
<evidence type="ECO:0000256" key="7">
    <source>
        <dbReference type="PROSITE-ProRule" id="PRU01091"/>
    </source>
</evidence>
<dbReference type="InterPro" id="IPR016032">
    <property type="entry name" value="Sig_transdc_resp-reg_C-effctor"/>
</dbReference>
<protein>
    <submittedName>
        <fullName evidence="10">DNA-binding response regulator</fullName>
    </submittedName>
</protein>
<dbReference type="SMART" id="SM00862">
    <property type="entry name" value="Trans_reg_C"/>
    <property type="match status" value="1"/>
</dbReference>
<dbReference type="AlphaFoldDB" id="A0A3G3JW16"/>
<name>A0A3G3JW16_9BACL</name>